<proteinExistence type="predicted"/>
<dbReference type="Gramene" id="PRQ30881">
    <property type="protein sequence ID" value="PRQ30881"/>
    <property type="gene ID" value="RchiOBHm_Chr5g0029431"/>
</dbReference>
<evidence type="ECO:0000313" key="2">
    <source>
        <dbReference type="Proteomes" id="UP000238479"/>
    </source>
</evidence>
<keyword evidence="2" id="KW-1185">Reference proteome</keyword>
<accession>A0A2P6Q9M8</accession>
<protein>
    <submittedName>
        <fullName evidence="1">Uncharacterized protein</fullName>
    </submittedName>
</protein>
<organism evidence="1 2">
    <name type="scientific">Rosa chinensis</name>
    <name type="common">China rose</name>
    <dbReference type="NCBI Taxonomy" id="74649"/>
    <lineage>
        <taxon>Eukaryota</taxon>
        <taxon>Viridiplantae</taxon>
        <taxon>Streptophyta</taxon>
        <taxon>Embryophyta</taxon>
        <taxon>Tracheophyta</taxon>
        <taxon>Spermatophyta</taxon>
        <taxon>Magnoliopsida</taxon>
        <taxon>eudicotyledons</taxon>
        <taxon>Gunneridae</taxon>
        <taxon>Pentapetalae</taxon>
        <taxon>rosids</taxon>
        <taxon>fabids</taxon>
        <taxon>Rosales</taxon>
        <taxon>Rosaceae</taxon>
        <taxon>Rosoideae</taxon>
        <taxon>Rosoideae incertae sedis</taxon>
        <taxon>Rosa</taxon>
    </lineage>
</organism>
<dbReference type="AlphaFoldDB" id="A0A2P6Q9M8"/>
<name>A0A2P6Q9M8_ROSCH</name>
<evidence type="ECO:0000313" key="1">
    <source>
        <dbReference type="EMBL" id="PRQ30881.1"/>
    </source>
</evidence>
<reference evidence="1 2" key="1">
    <citation type="journal article" date="2018" name="Nat. Genet.">
        <title>The Rosa genome provides new insights in the design of modern roses.</title>
        <authorList>
            <person name="Bendahmane M."/>
        </authorList>
    </citation>
    <scope>NUCLEOTIDE SEQUENCE [LARGE SCALE GENOMIC DNA]</scope>
    <source>
        <strain evidence="2">cv. Old Blush</strain>
    </source>
</reference>
<sequence>MWRMLRRGYHRLQLCNFYISKFQSHVEHLLCQVRSQESYTRGIIILDNKRNLEKLSNFLESPDRIIISSRGRYILCQLLLFD</sequence>
<dbReference type="EMBL" id="PDCK01000043">
    <property type="protein sequence ID" value="PRQ30881.1"/>
    <property type="molecule type" value="Genomic_DNA"/>
</dbReference>
<dbReference type="Proteomes" id="UP000238479">
    <property type="component" value="Chromosome 5"/>
</dbReference>
<gene>
    <name evidence="1" type="ORF">RchiOBHm_Chr5g0029431</name>
</gene>
<comment type="caution">
    <text evidence="1">The sequence shown here is derived from an EMBL/GenBank/DDBJ whole genome shotgun (WGS) entry which is preliminary data.</text>
</comment>